<evidence type="ECO:0000256" key="1">
    <source>
        <dbReference type="SAM" id="MobiDB-lite"/>
    </source>
</evidence>
<dbReference type="EMBL" id="FLUQ01000002">
    <property type="protein sequence ID" value="SBW04735.1"/>
    <property type="molecule type" value="Genomic_DNA"/>
</dbReference>
<gene>
    <name evidence="2" type="ORF">KL86DPRO_20366</name>
</gene>
<dbReference type="AlphaFoldDB" id="A0A212JZR4"/>
<feature type="region of interest" description="Disordered" evidence="1">
    <location>
        <begin position="64"/>
        <end position="85"/>
    </location>
</feature>
<sequence>MRQKRPFRRVFPGSWPGTRNITGLDSTCLSKQKNRHDGGFLVQFDDKPRKAGFCKGTLAPAFNGGNESRLRLRGGPLPKRNMAPP</sequence>
<organism evidence="2">
    <name type="scientific">uncultured delta proteobacterium</name>
    <dbReference type="NCBI Taxonomy" id="34034"/>
    <lineage>
        <taxon>Bacteria</taxon>
        <taxon>Deltaproteobacteria</taxon>
        <taxon>environmental samples</taxon>
    </lineage>
</organism>
<protein>
    <submittedName>
        <fullName evidence="2">Uncharacterized protein</fullName>
    </submittedName>
</protein>
<accession>A0A212JZR4</accession>
<reference evidence="2" key="1">
    <citation type="submission" date="2016-04" db="EMBL/GenBank/DDBJ databases">
        <authorList>
            <person name="Evans L.H."/>
            <person name="Alamgir A."/>
            <person name="Owens N."/>
            <person name="Weber N.D."/>
            <person name="Virtaneva K."/>
            <person name="Barbian K."/>
            <person name="Babar A."/>
            <person name="Rosenke K."/>
        </authorList>
    </citation>
    <scope>NUCLEOTIDE SEQUENCE</scope>
    <source>
        <strain evidence="2">86</strain>
    </source>
</reference>
<name>A0A212JZR4_9DELT</name>
<evidence type="ECO:0000313" key="2">
    <source>
        <dbReference type="EMBL" id="SBW04735.1"/>
    </source>
</evidence>
<proteinExistence type="predicted"/>